<feature type="modified residue" description="4-aspartylphosphate" evidence="2">
    <location>
        <position position="52"/>
    </location>
</feature>
<protein>
    <submittedName>
        <fullName evidence="4">Response regulator receiver domain-containing protein</fullName>
    </submittedName>
</protein>
<evidence type="ECO:0000259" key="3">
    <source>
        <dbReference type="PROSITE" id="PS50110"/>
    </source>
</evidence>
<dbReference type="SMART" id="SM00448">
    <property type="entry name" value="REC"/>
    <property type="match status" value="1"/>
</dbReference>
<proteinExistence type="predicted"/>
<dbReference type="Gene3D" id="3.40.50.2300">
    <property type="match status" value="1"/>
</dbReference>
<dbReference type="InterPro" id="IPR011006">
    <property type="entry name" value="CheY-like_superfamily"/>
</dbReference>
<dbReference type="GO" id="GO:0000160">
    <property type="term" value="P:phosphorelay signal transduction system"/>
    <property type="evidence" value="ECO:0007669"/>
    <property type="project" value="InterPro"/>
</dbReference>
<dbReference type="CDD" id="cd17552">
    <property type="entry name" value="REC_RR468-like"/>
    <property type="match status" value="1"/>
</dbReference>
<dbReference type="Proteomes" id="UP000192934">
    <property type="component" value="Chromosome I"/>
</dbReference>
<dbReference type="InterPro" id="IPR001789">
    <property type="entry name" value="Sig_transdc_resp-reg_receiver"/>
</dbReference>
<dbReference type="OrthoDB" id="9800897at2"/>
<evidence type="ECO:0000256" key="2">
    <source>
        <dbReference type="PROSITE-ProRule" id="PRU00169"/>
    </source>
</evidence>
<dbReference type="AlphaFoldDB" id="A0A1X7FYM6"/>
<gene>
    <name evidence="4" type="ORF">SAMN06295910_0177</name>
</gene>
<dbReference type="PANTHER" id="PTHR44591:SF3">
    <property type="entry name" value="RESPONSE REGULATORY DOMAIN-CONTAINING PROTEIN"/>
    <property type="match status" value="1"/>
</dbReference>
<reference evidence="5" key="1">
    <citation type="submission" date="2017-04" db="EMBL/GenBank/DDBJ databases">
        <authorList>
            <person name="Varghese N."/>
            <person name="Submissions S."/>
        </authorList>
    </citation>
    <scope>NUCLEOTIDE SEQUENCE [LARGE SCALE GENOMIC DNA]</scope>
    <source>
        <strain evidence="5">Dd16</strain>
    </source>
</reference>
<dbReference type="PANTHER" id="PTHR44591">
    <property type="entry name" value="STRESS RESPONSE REGULATOR PROTEIN 1"/>
    <property type="match status" value="1"/>
</dbReference>
<dbReference type="EMBL" id="LT840185">
    <property type="protein sequence ID" value="SMF61195.1"/>
    <property type="molecule type" value="Genomic_DNA"/>
</dbReference>
<keyword evidence="1 2" id="KW-0597">Phosphoprotein</keyword>
<dbReference type="PROSITE" id="PS50110">
    <property type="entry name" value="RESPONSE_REGULATORY"/>
    <property type="match status" value="1"/>
</dbReference>
<dbReference type="SUPFAM" id="SSF52172">
    <property type="entry name" value="CheY-like"/>
    <property type="match status" value="1"/>
</dbReference>
<accession>A0A1X7FYM6</accession>
<dbReference type="InterPro" id="IPR050595">
    <property type="entry name" value="Bact_response_regulator"/>
</dbReference>
<dbReference type="STRING" id="941907.SAMN06295910_0177"/>
<name>A0A1X7FYM6_9SPHN</name>
<sequence length="120" mass="13055">MRILYVDDEADIREVAAMALELEPGFEVRSCASGAEALAVVTEWHPDLILLDVMMPQMDGPAVLARLRQRPATADTPVLFVTARTQQQEVAQLRALGAQGVIAKPFDPMTLGRQARDALG</sequence>
<evidence type="ECO:0000256" key="1">
    <source>
        <dbReference type="ARBA" id="ARBA00022553"/>
    </source>
</evidence>
<organism evidence="4 5">
    <name type="scientific">Allosphingosinicella indica</name>
    <dbReference type="NCBI Taxonomy" id="941907"/>
    <lineage>
        <taxon>Bacteria</taxon>
        <taxon>Pseudomonadati</taxon>
        <taxon>Pseudomonadota</taxon>
        <taxon>Alphaproteobacteria</taxon>
        <taxon>Sphingomonadales</taxon>
        <taxon>Sphingomonadaceae</taxon>
        <taxon>Allosphingosinicella</taxon>
    </lineage>
</organism>
<feature type="domain" description="Response regulatory" evidence="3">
    <location>
        <begin position="2"/>
        <end position="119"/>
    </location>
</feature>
<dbReference type="Pfam" id="PF00072">
    <property type="entry name" value="Response_reg"/>
    <property type="match status" value="1"/>
</dbReference>
<evidence type="ECO:0000313" key="5">
    <source>
        <dbReference type="Proteomes" id="UP000192934"/>
    </source>
</evidence>
<dbReference type="RefSeq" id="WP_085217092.1">
    <property type="nucleotide sequence ID" value="NZ_LT840185.1"/>
</dbReference>
<keyword evidence="5" id="KW-1185">Reference proteome</keyword>
<evidence type="ECO:0000313" key="4">
    <source>
        <dbReference type="EMBL" id="SMF61195.1"/>
    </source>
</evidence>